<protein>
    <submittedName>
        <fullName evidence="2">GNAT family N-acetyltransferase</fullName>
    </submittedName>
</protein>
<dbReference type="SUPFAM" id="SSF55729">
    <property type="entry name" value="Acyl-CoA N-acyltransferases (Nat)"/>
    <property type="match status" value="1"/>
</dbReference>
<evidence type="ECO:0000259" key="1">
    <source>
        <dbReference type="PROSITE" id="PS51186"/>
    </source>
</evidence>
<dbReference type="PANTHER" id="PTHR43451">
    <property type="entry name" value="ACETYLTRANSFERASE (GNAT) FAMILY PROTEIN"/>
    <property type="match status" value="1"/>
</dbReference>
<accession>A0A934PK71</accession>
<dbReference type="Proteomes" id="UP000609172">
    <property type="component" value="Unassembled WGS sequence"/>
</dbReference>
<keyword evidence="3" id="KW-1185">Reference proteome</keyword>
<name>A0A934PK71_9FLAO</name>
<dbReference type="PROSITE" id="PS51186">
    <property type="entry name" value="GNAT"/>
    <property type="match status" value="1"/>
</dbReference>
<evidence type="ECO:0000313" key="3">
    <source>
        <dbReference type="Proteomes" id="UP000609172"/>
    </source>
</evidence>
<feature type="domain" description="N-acetyltransferase" evidence="1">
    <location>
        <begin position="1"/>
        <end position="154"/>
    </location>
</feature>
<dbReference type="InterPro" id="IPR052564">
    <property type="entry name" value="N-acetyltrans/Recomb-assoc"/>
</dbReference>
<dbReference type="CDD" id="cd04301">
    <property type="entry name" value="NAT_SF"/>
    <property type="match status" value="1"/>
</dbReference>
<comment type="caution">
    <text evidence="2">The sequence shown here is derived from an EMBL/GenBank/DDBJ whole genome shotgun (WGS) entry which is preliminary data.</text>
</comment>
<dbReference type="EMBL" id="JAEHFV010000001">
    <property type="protein sequence ID" value="MBK0369112.1"/>
    <property type="molecule type" value="Genomic_DNA"/>
</dbReference>
<dbReference type="InterPro" id="IPR016181">
    <property type="entry name" value="Acyl_CoA_acyltransferase"/>
</dbReference>
<dbReference type="AlphaFoldDB" id="A0A934PK71"/>
<dbReference type="GO" id="GO:0016747">
    <property type="term" value="F:acyltransferase activity, transferring groups other than amino-acyl groups"/>
    <property type="evidence" value="ECO:0007669"/>
    <property type="project" value="InterPro"/>
</dbReference>
<sequence>MHFRKANNSDLEEMKNLFQETIRSVCSHDYNSAQINEWISTVQNTQRWLEMLASQFVLLAIVDDKMAGFGTLKNGNYIDFFYIHKDFQKRGIATQLLEKLEQEARHLESKTISSDVSITAKPFFEKLGFKVLKEQHNHRNGLILINYKMRKELQ</sequence>
<gene>
    <name evidence="2" type="ORF">I5M07_04615</name>
</gene>
<dbReference type="RefSeq" id="WP_200105021.1">
    <property type="nucleotide sequence ID" value="NZ_JAEHFV010000001.1"/>
</dbReference>
<dbReference type="Pfam" id="PF13673">
    <property type="entry name" value="Acetyltransf_10"/>
    <property type="match status" value="1"/>
</dbReference>
<dbReference type="Gene3D" id="3.40.630.30">
    <property type="match status" value="1"/>
</dbReference>
<organism evidence="2 3">
    <name type="scientific">Flavobacterium agrisoli</name>
    <dbReference type="NCBI Taxonomy" id="2793066"/>
    <lineage>
        <taxon>Bacteria</taxon>
        <taxon>Pseudomonadati</taxon>
        <taxon>Bacteroidota</taxon>
        <taxon>Flavobacteriia</taxon>
        <taxon>Flavobacteriales</taxon>
        <taxon>Flavobacteriaceae</taxon>
        <taxon>Flavobacterium</taxon>
    </lineage>
</organism>
<reference evidence="2" key="1">
    <citation type="submission" date="2020-12" db="EMBL/GenBank/DDBJ databases">
        <title>Bacterial novel species Flavobacterium sp. SE-1-e isolated from soil.</title>
        <authorList>
            <person name="Jung H.-Y."/>
        </authorList>
    </citation>
    <scope>NUCLEOTIDE SEQUENCE</scope>
    <source>
        <strain evidence="2">SE-1-e</strain>
    </source>
</reference>
<dbReference type="PANTHER" id="PTHR43451:SF1">
    <property type="entry name" value="ACETYLTRANSFERASE"/>
    <property type="match status" value="1"/>
</dbReference>
<evidence type="ECO:0000313" key="2">
    <source>
        <dbReference type="EMBL" id="MBK0369112.1"/>
    </source>
</evidence>
<dbReference type="InterPro" id="IPR000182">
    <property type="entry name" value="GNAT_dom"/>
</dbReference>
<proteinExistence type="predicted"/>